<feature type="compositionally biased region" description="Low complexity" evidence="6">
    <location>
        <begin position="7"/>
        <end position="28"/>
    </location>
</feature>
<evidence type="ECO:0000256" key="7">
    <source>
        <dbReference type="SAM" id="Phobius"/>
    </source>
</evidence>
<feature type="transmembrane region" description="Helical" evidence="7">
    <location>
        <begin position="113"/>
        <end position="139"/>
    </location>
</feature>
<evidence type="ECO:0000256" key="3">
    <source>
        <dbReference type="ARBA" id="ARBA00022692"/>
    </source>
</evidence>
<evidence type="ECO:0000313" key="9">
    <source>
        <dbReference type="Proteomes" id="UP000749559"/>
    </source>
</evidence>
<comment type="subcellular location">
    <subcellularLocation>
        <location evidence="1">Membrane</location>
        <topology evidence="1">Multi-pass membrane protein</topology>
    </subcellularLocation>
</comment>
<dbReference type="PANTHER" id="PTHR12703:SF4">
    <property type="entry name" value="TRANSMEMBRANE PROTEIN 33"/>
    <property type="match status" value="1"/>
</dbReference>
<organism evidence="8 9">
    <name type="scientific">Owenia fusiformis</name>
    <name type="common">Polychaete worm</name>
    <dbReference type="NCBI Taxonomy" id="6347"/>
    <lineage>
        <taxon>Eukaryota</taxon>
        <taxon>Metazoa</taxon>
        <taxon>Spiralia</taxon>
        <taxon>Lophotrochozoa</taxon>
        <taxon>Annelida</taxon>
        <taxon>Polychaeta</taxon>
        <taxon>Sedentaria</taxon>
        <taxon>Canalipalpata</taxon>
        <taxon>Sabellida</taxon>
        <taxon>Oweniida</taxon>
        <taxon>Oweniidae</taxon>
        <taxon>Owenia</taxon>
    </lineage>
</organism>
<dbReference type="GO" id="GO:0005783">
    <property type="term" value="C:endoplasmic reticulum"/>
    <property type="evidence" value="ECO:0007669"/>
    <property type="project" value="TreeGrafter"/>
</dbReference>
<accession>A0A8J1TGB3</accession>
<dbReference type="GO" id="GO:0071786">
    <property type="term" value="P:endoplasmic reticulum tubular network organization"/>
    <property type="evidence" value="ECO:0007669"/>
    <property type="project" value="TreeGrafter"/>
</dbReference>
<feature type="region of interest" description="Disordered" evidence="6">
    <location>
        <begin position="1"/>
        <end position="28"/>
    </location>
</feature>
<feature type="transmembrane region" description="Helical" evidence="7">
    <location>
        <begin position="183"/>
        <end position="207"/>
    </location>
</feature>
<dbReference type="GO" id="GO:0061024">
    <property type="term" value="P:membrane organization"/>
    <property type="evidence" value="ECO:0007669"/>
    <property type="project" value="TreeGrafter"/>
</dbReference>
<proteinExistence type="inferred from homology"/>
<comment type="caution">
    <text evidence="8">The sequence shown here is derived from an EMBL/GenBank/DDBJ whole genome shotgun (WGS) entry which is preliminary data.</text>
</comment>
<keyword evidence="3 7" id="KW-0812">Transmembrane</keyword>
<evidence type="ECO:0000256" key="6">
    <source>
        <dbReference type="SAM" id="MobiDB-lite"/>
    </source>
</evidence>
<gene>
    <name evidence="8" type="ORF">OFUS_LOCUS4169</name>
</gene>
<feature type="transmembrane region" description="Helical" evidence="7">
    <location>
        <begin position="44"/>
        <end position="65"/>
    </location>
</feature>
<reference evidence="8" key="1">
    <citation type="submission" date="2022-03" db="EMBL/GenBank/DDBJ databases">
        <authorList>
            <person name="Martin C."/>
        </authorList>
    </citation>
    <scope>NUCLEOTIDE SEQUENCE</scope>
</reference>
<evidence type="ECO:0000256" key="5">
    <source>
        <dbReference type="ARBA" id="ARBA00023136"/>
    </source>
</evidence>
<dbReference type="Proteomes" id="UP000749559">
    <property type="component" value="Unassembled WGS sequence"/>
</dbReference>
<dbReference type="EMBL" id="CAIIXF020000002">
    <property type="protein sequence ID" value="CAH1777065.1"/>
    <property type="molecule type" value="Genomic_DNA"/>
</dbReference>
<sequence>MADTDDNQQQPEEQQNEQNQQQEAQGHQPNQTIIGFMSANKVDAALWGTRMFTVISTILFIIPIFGGNSYSFYQRALISNAATSALRLHQRVPHFQLNREFFSMLFMEDSAHYLFFSLIFITSYPMTMALVPVFLFGLLHSVSYTKKLLDIMGPNSQQLLRNLIAKLQLQQANILRFIACNEIFLMPATVIMIFSGSGSLLMPFLYYRFLSLRYASRRNPYSRALFYELRVTAEHFSNMPQCPAFLRNLVFKAIGYINRLAPATTPAQ</sequence>
<evidence type="ECO:0000256" key="4">
    <source>
        <dbReference type="ARBA" id="ARBA00022989"/>
    </source>
</evidence>
<dbReference type="InterPro" id="IPR051645">
    <property type="entry name" value="PER33/POM33_regulator"/>
</dbReference>
<dbReference type="Pfam" id="PF03661">
    <property type="entry name" value="TMEM33_Pom33"/>
    <property type="match status" value="1"/>
</dbReference>
<keyword evidence="4 7" id="KW-1133">Transmembrane helix</keyword>
<comment type="similarity">
    <text evidence="2">Belongs to the PER33/POM33 family.</text>
</comment>
<dbReference type="OrthoDB" id="5581259at2759"/>
<keyword evidence="9" id="KW-1185">Reference proteome</keyword>
<dbReference type="GO" id="GO:0016020">
    <property type="term" value="C:membrane"/>
    <property type="evidence" value="ECO:0007669"/>
    <property type="project" value="UniProtKB-SubCell"/>
</dbReference>
<dbReference type="AlphaFoldDB" id="A0A8J1TGB3"/>
<keyword evidence="5 7" id="KW-0472">Membrane</keyword>
<evidence type="ECO:0000256" key="1">
    <source>
        <dbReference type="ARBA" id="ARBA00004141"/>
    </source>
</evidence>
<evidence type="ECO:0000256" key="2">
    <source>
        <dbReference type="ARBA" id="ARBA00007322"/>
    </source>
</evidence>
<dbReference type="PANTHER" id="PTHR12703">
    <property type="entry name" value="TRANSMEMBRANE PROTEIN 33"/>
    <property type="match status" value="1"/>
</dbReference>
<name>A0A8J1TGB3_OWEFU</name>
<protein>
    <submittedName>
        <fullName evidence="8">Uncharacterized protein</fullName>
    </submittedName>
</protein>
<evidence type="ECO:0000313" key="8">
    <source>
        <dbReference type="EMBL" id="CAH1777065.1"/>
    </source>
</evidence>
<dbReference type="InterPro" id="IPR005344">
    <property type="entry name" value="TMEM33/Pom33"/>
</dbReference>